<gene>
    <name evidence="2" type="ORF">NG895_20670</name>
</gene>
<evidence type="ECO:0000313" key="3">
    <source>
        <dbReference type="Proteomes" id="UP001155241"/>
    </source>
</evidence>
<dbReference type="Proteomes" id="UP001155241">
    <property type="component" value="Unassembled WGS sequence"/>
</dbReference>
<feature type="chain" id="PRO_5040732091" description="TraB family protein" evidence="1">
    <location>
        <begin position="29"/>
        <end position="319"/>
    </location>
</feature>
<feature type="signal peptide" evidence="1">
    <location>
        <begin position="1"/>
        <end position="28"/>
    </location>
</feature>
<keyword evidence="1" id="KW-0732">Signal</keyword>
<dbReference type="PANTHER" id="PTHR35757:SF1">
    <property type="entry name" value="THERMOSOME SUBUNIT GAMMA"/>
    <property type="match status" value="1"/>
</dbReference>
<evidence type="ECO:0000256" key="1">
    <source>
        <dbReference type="SAM" id="SignalP"/>
    </source>
</evidence>
<keyword evidence="3" id="KW-1185">Reference proteome</keyword>
<dbReference type="AlphaFoldDB" id="A0A9X2FCC0"/>
<evidence type="ECO:0000313" key="2">
    <source>
        <dbReference type="EMBL" id="MCO6046320.1"/>
    </source>
</evidence>
<dbReference type="RefSeq" id="WP_252854432.1">
    <property type="nucleotide sequence ID" value="NZ_JAMXLR010000072.1"/>
</dbReference>
<dbReference type="PANTHER" id="PTHR35757">
    <property type="entry name" value="THERMOSOME SUBUNIT GAMMA"/>
    <property type="match status" value="1"/>
</dbReference>
<name>A0A9X2FCC0_9BACT</name>
<proteinExistence type="predicted"/>
<accession>A0A9X2FCC0</accession>
<organism evidence="2 3">
    <name type="scientific">Aeoliella straminimaris</name>
    <dbReference type="NCBI Taxonomy" id="2954799"/>
    <lineage>
        <taxon>Bacteria</taxon>
        <taxon>Pseudomonadati</taxon>
        <taxon>Planctomycetota</taxon>
        <taxon>Planctomycetia</taxon>
        <taxon>Pirellulales</taxon>
        <taxon>Lacipirellulaceae</taxon>
        <taxon>Aeoliella</taxon>
    </lineage>
</organism>
<sequence length="319" mass="35120">MKQPAARFIQFSALPPAIGVLAASVWLAASLAHSQPAVAPAPAESEVADTEKLGTEWVRVKKDDKGTPQAMQTAIIRYQSAPAEGKPTVVVDLIGAVHVGDIAYYDKLNKQFEQYDALLYELVAPEGTVIQPGTKASNRHALGAMQNGMKSMLELEHQLEKVDYTKANFVHADMSPDEFFESMKNREESFLKMYFRMMGQSIAQQNAMAAEGATPDIDLMEALFAKDRPRRLKIAMAGQLAEMESLLTAFGGEEGSTLITERNKAALEVLREQIDAGKTKLGVFYGAGHLDDMGKRLEKDFGLKPVELTWLDAWDLRAK</sequence>
<reference evidence="2" key="1">
    <citation type="submission" date="2022-06" db="EMBL/GenBank/DDBJ databases">
        <title>Aeoliella straminimaris, a novel planctomycete from sediments.</title>
        <authorList>
            <person name="Vitorino I.R."/>
            <person name="Lage O.M."/>
        </authorList>
    </citation>
    <scope>NUCLEOTIDE SEQUENCE</scope>
    <source>
        <strain evidence="2">ICT_H6.2</strain>
    </source>
</reference>
<evidence type="ECO:0008006" key="4">
    <source>
        <dbReference type="Google" id="ProtNLM"/>
    </source>
</evidence>
<protein>
    <recommendedName>
        <fullName evidence="4">TraB family protein</fullName>
    </recommendedName>
</protein>
<comment type="caution">
    <text evidence="2">The sequence shown here is derived from an EMBL/GenBank/DDBJ whole genome shotgun (WGS) entry which is preliminary data.</text>
</comment>
<dbReference type="EMBL" id="JAMXLR010000072">
    <property type="protein sequence ID" value="MCO6046320.1"/>
    <property type="molecule type" value="Genomic_DNA"/>
</dbReference>